<reference evidence="2" key="1">
    <citation type="journal article" date="2019" name="Mol. Biol. Evol.">
        <title>Blast fungal genomes show frequent chromosomal changes, gene gains and losses, and effector gene turnover.</title>
        <authorList>
            <person name="Gomez Luciano L.B."/>
            <person name="Jason Tsai I."/>
            <person name="Chuma I."/>
            <person name="Tosa Y."/>
            <person name="Chen Y.H."/>
            <person name="Li J.Y."/>
            <person name="Li M.Y."/>
            <person name="Jade Lu M.Y."/>
            <person name="Nakayashiki H."/>
            <person name="Li W.H."/>
        </authorList>
    </citation>
    <scope>NUCLEOTIDE SEQUENCE</scope>
    <source>
        <strain evidence="2">NI907</strain>
    </source>
</reference>
<name>A0A6P8AQB3_PYRGI</name>
<dbReference type="AlphaFoldDB" id="A0A6P8AQB3"/>
<dbReference type="KEGG" id="pgri:PgNI_12171"/>
<reference evidence="2" key="2">
    <citation type="submission" date="2019-10" db="EMBL/GenBank/DDBJ databases">
        <authorList>
            <consortium name="NCBI Genome Project"/>
        </authorList>
    </citation>
    <scope>NUCLEOTIDE SEQUENCE</scope>
    <source>
        <strain evidence="2">NI907</strain>
    </source>
</reference>
<organism evidence="1 2">
    <name type="scientific">Pyricularia grisea</name>
    <name type="common">Crabgrass-specific blast fungus</name>
    <name type="synonym">Magnaporthe grisea</name>
    <dbReference type="NCBI Taxonomy" id="148305"/>
    <lineage>
        <taxon>Eukaryota</taxon>
        <taxon>Fungi</taxon>
        <taxon>Dikarya</taxon>
        <taxon>Ascomycota</taxon>
        <taxon>Pezizomycotina</taxon>
        <taxon>Sordariomycetes</taxon>
        <taxon>Sordariomycetidae</taxon>
        <taxon>Magnaporthales</taxon>
        <taxon>Pyriculariaceae</taxon>
        <taxon>Pyricularia</taxon>
    </lineage>
</organism>
<accession>A0A6P8AQB3</accession>
<sequence>MHCYAQHVVAEYNFAIFALHVLEIAVGIIKTKYPSFKIAPSPQRIYPNLDYFNDMQIVIACFAQQPLKFTEIVVPVLYEYLSSDAAINSKCFKIMLIPNKVLGSAKTLRRRSLPLIKLQPQAVKPESSGWMVLHAMQRILAAPTRETALTRFKCKVLAATQVRTLKPTEKDFANLIYDVDRIELFNNAMYAMDNIFVTNHNYNSPNVIEPVSGHMWHKMFQKIAMALWLYKMFRKFFKIFLCPAPAKTLQKFDLVAAGRADRLKYWTTKNQLNDTGVKRELVKTGNGKFCIRNNNSIRRIRKKQEEGKAWSNLCDLKSYWGLERYILLSAVPEDIQKAPIREITEGI</sequence>
<proteinExistence type="predicted"/>
<protein>
    <submittedName>
        <fullName evidence="2">Uncharacterized protein</fullName>
    </submittedName>
</protein>
<gene>
    <name evidence="2" type="ORF">PgNI_12171</name>
</gene>
<evidence type="ECO:0000313" key="2">
    <source>
        <dbReference type="RefSeq" id="XP_030977087.1"/>
    </source>
</evidence>
<dbReference type="RefSeq" id="XP_030977087.1">
    <property type="nucleotide sequence ID" value="XM_031132126.1"/>
</dbReference>
<keyword evidence="1" id="KW-1185">Reference proteome</keyword>
<dbReference type="GeneID" id="41967031"/>
<dbReference type="Proteomes" id="UP000515153">
    <property type="component" value="Unplaced"/>
</dbReference>
<evidence type="ECO:0000313" key="1">
    <source>
        <dbReference type="Proteomes" id="UP000515153"/>
    </source>
</evidence>
<reference evidence="2" key="3">
    <citation type="submission" date="2025-08" db="UniProtKB">
        <authorList>
            <consortium name="RefSeq"/>
        </authorList>
    </citation>
    <scope>IDENTIFICATION</scope>
    <source>
        <strain evidence="2">NI907</strain>
    </source>
</reference>